<evidence type="ECO:0000313" key="1">
    <source>
        <dbReference type="EMBL" id="NLW36497.1"/>
    </source>
</evidence>
<dbReference type="Proteomes" id="UP000777265">
    <property type="component" value="Unassembled WGS sequence"/>
</dbReference>
<dbReference type="EMBL" id="JAAYEE010000256">
    <property type="protein sequence ID" value="NLW36497.1"/>
    <property type="molecule type" value="Genomic_DNA"/>
</dbReference>
<evidence type="ECO:0000313" key="2">
    <source>
        <dbReference type="Proteomes" id="UP000777265"/>
    </source>
</evidence>
<comment type="caution">
    <text evidence="1">The sequence shown here is derived from an EMBL/GenBank/DDBJ whole genome shotgun (WGS) entry which is preliminary data.</text>
</comment>
<reference evidence="1" key="2">
    <citation type="submission" date="2020-01" db="EMBL/GenBank/DDBJ databases">
        <authorList>
            <person name="Campanaro S."/>
        </authorList>
    </citation>
    <scope>NUCLEOTIDE SEQUENCE</scope>
    <source>
        <strain evidence="1">AS06rmzACSIP_7</strain>
    </source>
</reference>
<dbReference type="AlphaFoldDB" id="A0A971S2P5"/>
<gene>
    <name evidence="1" type="ORF">GXY80_13635</name>
</gene>
<organism evidence="1 2">
    <name type="scientific">Syntrophorhabdus aromaticivorans</name>
    <dbReference type="NCBI Taxonomy" id="328301"/>
    <lineage>
        <taxon>Bacteria</taxon>
        <taxon>Pseudomonadati</taxon>
        <taxon>Thermodesulfobacteriota</taxon>
        <taxon>Syntrophorhabdia</taxon>
        <taxon>Syntrophorhabdales</taxon>
        <taxon>Syntrophorhabdaceae</taxon>
        <taxon>Syntrophorhabdus</taxon>
    </lineage>
</organism>
<accession>A0A971S2P5</accession>
<proteinExistence type="predicted"/>
<sequence length="378" mass="42549">MSITVLDARDWQTILDLRTGEKAEPVPPLVETVQGVLRRHPYPGDMDPASNRWVTDTALDLIDGYRPRFVFLTYAAQYFRIRYNSMTKKERIEVIADAFLEVERFMCASGFEALVVGTGDTTPLLGLIDVTGIDGLAISTHWSARYAGLYGPSQDDLKLLNEHPHVERIVPRSEILSLFNGTPEQALRVPEYLIIAQTGYVFRTISGAMKTPVMIPSSNFIVPVHAPGHAPHNLTDIRNALERSLAEHQVALVVMEGVGMEDFPWPHTPCRNGKEWYHYEPNDAQYLTITTGEHRFLDYPTGYKYFDEVDATKEYPFSGYFTSIPEGTFASSFPARSIAVGNKSMFMHMVTGADICVECFARNLYNQGTMAVIHRDDK</sequence>
<name>A0A971S2P5_9BACT</name>
<reference evidence="1" key="1">
    <citation type="journal article" date="2020" name="Biotechnol. Biofuels">
        <title>New insights from the biogas microbiome by comprehensive genome-resolved metagenomics of nearly 1600 species originating from multiple anaerobic digesters.</title>
        <authorList>
            <person name="Campanaro S."/>
            <person name="Treu L."/>
            <person name="Rodriguez-R L.M."/>
            <person name="Kovalovszki A."/>
            <person name="Ziels R.M."/>
            <person name="Maus I."/>
            <person name="Zhu X."/>
            <person name="Kougias P.G."/>
            <person name="Basile A."/>
            <person name="Luo G."/>
            <person name="Schluter A."/>
            <person name="Konstantinidis K.T."/>
            <person name="Angelidaki I."/>
        </authorList>
    </citation>
    <scope>NUCLEOTIDE SEQUENCE</scope>
    <source>
        <strain evidence="1">AS06rmzACSIP_7</strain>
    </source>
</reference>
<protein>
    <submittedName>
        <fullName evidence="1">Uncharacterized protein</fullName>
    </submittedName>
</protein>